<feature type="compositionally biased region" description="Low complexity" evidence="1">
    <location>
        <begin position="37"/>
        <end position="57"/>
    </location>
</feature>
<reference evidence="2" key="1">
    <citation type="submission" date="2013-07" db="EMBL/GenBank/DDBJ databases">
        <title>The Genome Sequence of Cryptococcus dejecticola CBS10117.</title>
        <authorList>
            <consortium name="The Broad Institute Genome Sequencing Platform"/>
            <person name="Cuomo C."/>
            <person name="Litvintseva A."/>
            <person name="Chen Y."/>
            <person name="Heitman J."/>
            <person name="Sun S."/>
            <person name="Springer D."/>
            <person name="Dromer F."/>
            <person name="Young S.K."/>
            <person name="Zeng Q."/>
            <person name="Gargeya S."/>
            <person name="Fitzgerald M."/>
            <person name="Abouelleil A."/>
            <person name="Alvarado L."/>
            <person name="Berlin A.M."/>
            <person name="Chapman S.B."/>
            <person name="Dewar J."/>
            <person name="Goldberg J."/>
            <person name="Griggs A."/>
            <person name="Gujja S."/>
            <person name="Hansen M."/>
            <person name="Howarth C."/>
            <person name="Imamovic A."/>
            <person name="Larimer J."/>
            <person name="McCowan C."/>
            <person name="Murphy C."/>
            <person name="Pearson M."/>
            <person name="Priest M."/>
            <person name="Roberts A."/>
            <person name="Saif S."/>
            <person name="Shea T."/>
            <person name="Sykes S."/>
            <person name="Wortman J."/>
            <person name="Nusbaum C."/>
            <person name="Birren B."/>
        </authorList>
    </citation>
    <scope>NUCLEOTIDE SEQUENCE [LARGE SCALE GENOMIC DNA]</scope>
    <source>
        <strain evidence="2">CBS 10117</strain>
    </source>
</reference>
<feature type="region of interest" description="Disordered" evidence="1">
    <location>
        <begin position="449"/>
        <end position="510"/>
    </location>
</feature>
<gene>
    <name evidence="2" type="ORF">I303_02096</name>
</gene>
<feature type="compositionally biased region" description="Basic and acidic residues" evidence="1">
    <location>
        <begin position="95"/>
        <end position="113"/>
    </location>
</feature>
<feature type="compositionally biased region" description="Basic and acidic residues" evidence="1">
    <location>
        <begin position="399"/>
        <end position="408"/>
    </location>
</feature>
<organism evidence="2">
    <name type="scientific">Kwoniella dejecticola CBS 10117</name>
    <dbReference type="NCBI Taxonomy" id="1296121"/>
    <lineage>
        <taxon>Eukaryota</taxon>
        <taxon>Fungi</taxon>
        <taxon>Dikarya</taxon>
        <taxon>Basidiomycota</taxon>
        <taxon>Agaricomycotina</taxon>
        <taxon>Tremellomycetes</taxon>
        <taxon>Tremellales</taxon>
        <taxon>Cryptococcaceae</taxon>
        <taxon>Kwoniella</taxon>
    </lineage>
</organism>
<feature type="region of interest" description="Disordered" evidence="1">
    <location>
        <begin position="1"/>
        <end position="127"/>
    </location>
</feature>
<evidence type="ECO:0000256" key="1">
    <source>
        <dbReference type="SAM" id="MobiDB-lite"/>
    </source>
</evidence>
<feature type="compositionally biased region" description="Basic and acidic residues" evidence="1">
    <location>
        <begin position="187"/>
        <end position="202"/>
    </location>
</feature>
<feature type="compositionally biased region" description="Acidic residues" evidence="1">
    <location>
        <begin position="284"/>
        <end position="293"/>
    </location>
</feature>
<feature type="region of interest" description="Disordered" evidence="1">
    <location>
        <begin position="144"/>
        <end position="360"/>
    </location>
</feature>
<feature type="region of interest" description="Disordered" evidence="1">
    <location>
        <begin position="559"/>
        <end position="640"/>
    </location>
</feature>
<feature type="compositionally biased region" description="Acidic residues" evidence="1">
    <location>
        <begin position="67"/>
        <end position="76"/>
    </location>
</feature>
<feature type="compositionally biased region" description="Acidic residues" evidence="1">
    <location>
        <begin position="114"/>
        <end position="127"/>
    </location>
</feature>
<feature type="compositionally biased region" description="Basic residues" evidence="1">
    <location>
        <begin position="461"/>
        <end position="481"/>
    </location>
</feature>
<protein>
    <submittedName>
        <fullName evidence="2">Uncharacterized protein</fullName>
    </submittedName>
</protein>
<feature type="compositionally biased region" description="Polar residues" evidence="1">
    <location>
        <begin position="84"/>
        <end position="94"/>
    </location>
</feature>
<dbReference type="EMBL" id="KI894028">
    <property type="protein sequence ID" value="OBR87882.1"/>
    <property type="molecule type" value="Genomic_DNA"/>
</dbReference>
<feature type="compositionally biased region" description="Basic and acidic residues" evidence="1">
    <location>
        <begin position="345"/>
        <end position="356"/>
    </location>
</feature>
<dbReference type="OrthoDB" id="2565290at2759"/>
<proteinExistence type="predicted"/>
<feature type="region of interest" description="Disordered" evidence="1">
    <location>
        <begin position="387"/>
        <end position="408"/>
    </location>
</feature>
<sequence>MPSLSGSPLSLSSAHIYNLPRDPNIPPPTRSNHLPISSQTSPGDPSSSSPSRNLTSSHEVEMHVDDALGDDEDEFAGLEMMGLTQWQREVPSSNKTERPNDTVRDEYVMKGHEEEEIDELDESDLELPPEMIFHTDLFEEDARVAMHSPIGNAGPSSPPLQTPAFSLPSLNSDIPSGPYPQTPQTADPDRQVHQDHNHDHDSPILWSRPQSPSPLFPRDRVDKQGKRSLIILSDDSDMEEVDKENHVITFPREGSMINRSRSSRSSPVIEQKEGNSAPLSLALVDEDDDDSEEPLATRQRKRSRLNRVIDSEEEDEEPLSLVKKRRNQVGSDADDEEEPLGVQQRRREMGKQRESNQVEGEAQITLNYDFTEDILATMQEDAAAKKETLDDLFDEDDGKIEGYDPRAEDQVNLSAGQEAGEEEDIFDFGDFPFGEIDLELANRNIADSINAKTQEFIKPTTRSRTKSKSKSKSPQKQKQKKTPFIDLSNDLLPADENPGRPSNSGRSILGIMDKAGPIGVVSRWPENPEWEFPMISDLDERWQDFYKNHWRRGVDKMKTKTSGAGVIRNQRDMRIGGIVSEDEDESEGEGWAPPKASITIAKKTAQPAKRGPWGAWRGRGRGAWRGRGAARSARGKSRKK</sequence>
<name>A0A1A6ACT6_9TREE</name>
<feature type="compositionally biased region" description="Low complexity" evidence="1">
    <location>
        <begin position="1"/>
        <end position="13"/>
    </location>
</feature>
<dbReference type="VEuPathDB" id="FungiDB:I303_02096"/>
<evidence type="ECO:0000313" key="2">
    <source>
        <dbReference type="EMBL" id="OBR87882.1"/>
    </source>
</evidence>
<dbReference type="AlphaFoldDB" id="A0A1A6ACT6"/>
<accession>A0A1A6ACT6</accession>